<evidence type="ECO:0000313" key="3">
    <source>
        <dbReference type="Proteomes" id="UP000001213"/>
    </source>
</evidence>
<feature type="compositionally biased region" description="Low complexity" evidence="1">
    <location>
        <begin position="458"/>
        <end position="469"/>
    </location>
</feature>
<feature type="region of interest" description="Disordered" evidence="1">
    <location>
        <begin position="452"/>
        <end position="516"/>
    </location>
</feature>
<dbReference type="KEGG" id="tpr:Tpau_0324"/>
<sequence length="516" mass="54863">MVGVSPDAAWDFTRAMSLRSHVRGLSADGYSEFISCDRAAPAGVWAVYLTDARLRYRLLGFDFDAKGDTAEIAAVARTAAQHSADQLVSMLRACGIEHVVCESGPSGGRHVWVGLATPLSVEYVSALADLARTVFGRVQASGEWVLDIGMLSNRKTGLLRPPGSPHAAGGASTVIAGDPTVLLPDARSTTRQQVDALVQLLQEAKAALPADAGDPIDGGGHQRSVTVAEAPDGHLWIPGTFRELSGPALAKVHAPITASTDASDVLFSILCSCARAHWSFTDVHTRLAGLPGLEHARTRRSKHHPGTRERRPRKGSQSPKQVLAADWRRAIAYLADHSTTSEDHDLPDDPDFARRTAAICQATTGIRQRADANMRRWSIRGGAADRLVLDALCEIADNVVQLTIGADVRTLAEMAGITRERSRNALHRLSRDGWITLAAEHTGPHAAVWTLNNTSPQPAEVPTATPAETAPERGPHVDTEESTTRVSLGAIGPGEPTPPVAEGPPAEDGGSVRFSV</sequence>
<reference evidence="2 3" key="2">
    <citation type="journal article" date="2011" name="Stand. Genomic Sci.">
        <title>Complete genome sequence of Tsukamurella paurometabola type strain (no. 33).</title>
        <authorList>
            <person name="Munk A.C."/>
            <person name="Lapidus A."/>
            <person name="Lucas S."/>
            <person name="Nolan M."/>
            <person name="Tice H."/>
            <person name="Cheng J.F."/>
            <person name="Del Rio T.G."/>
            <person name="Goodwin L."/>
            <person name="Pitluck S."/>
            <person name="Liolios K."/>
            <person name="Huntemann M."/>
            <person name="Ivanova N."/>
            <person name="Mavromatis K."/>
            <person name="Mikhailova N."/>
            <person name="Pati A."/>
            <person name="Chen A."/>
            <person name="Palaniappan K."/>
            <person name="Tapia R."/>
            <person name="Han C."/>
            <person name="Land M."/>
            <person name="Hauser L."/>
            <person name="Chang Y.J."/>
            <person name="Jeffries C.D."/>
            <person name="Brettin T."/>
            <person name="Yasawong M."/>
            <person name="Brambilla E.M."/>
            <person name="Rohde M."/>
            <person name="Sikorski J."/>
            <person name="Goker M."/>
            <person name="Detter J.C."/>
            <person name="Woyke T."/>
            <person name="Bristow J."/>
            <person name="Eisen J.A."/>
            <person name="Markowitz V."/>
            <person name="Hugenholtz P."/>
            <person name="Kyrpides N.C."/>
            <person name="Klenk H.P."/>
        </authorList>
    </citation>
    <scope>NUCLEOTIDE SEQUENCE [LARGE SCALE GENOMIC DNA]</scope>
    <source>
        <strain evidence="3">ATCC 8368 / DSM 20162 / CCUG 35730 / CIP 100753 / JCM 10117 / KCTC 9821 / NBRC 16120 / NCIMB 702349 / NCTC 13040</strain>
    </source>
</reference>
<feature type="region of interest" description="Disordered" evidence="1">
    <location>
        <begin position="294"/>
        <end position="321"/>
    </location>
</feature>
<dbReference type="eggNOG" id="COG1846">
    <property type="taxonomic scope" value="Bacteria"/>
</dbReference>
<name>D5URB5_TSUPD</name>
<feature type="compositionally biased region" description="Basic and acidic residues" evidence="1">
    <location>
        <begin position="470"/>
        <end position="483"/>
    </location>
</feature>
<keyword evidence="3" id="KW-1185">Reference proteome</keyword>
<accession>D5URB5</accession>
<organism evidence="2 3">
    <name type="scientific">Tsukamurella paurometabola (strain ATCC 8368 / DSM 20162 / CCUG 35730 / CIP 100753 / JCM 10117 / KCTC 9821 / NBRC 16120 / NCIMB 702349 / NCTC 13040)</name>
    <name type="common">Corynebacterium paurometabolum</name>
    <dbReference type="NCBI Taxonomy" id="521096"/>
    <lineage>
        <taxon>Bacteria</taxon>
        <taxon>Bacillati</taxon>
        <taxon>Actinomycetota</taxon>
        <taxon>Actinomycetes</taxon>
        <taxon>Mycobacteriales</taxon>
        <taxon>Tsukamurellaceae</taxon>
        <taxon>Tsukamurella</taxon>
    </lineage>
</organism>
<evidence type="ECO:0000313" key="2">
    <source>
        <dbReference type="EMBL" id="ADG76968.1"/>
    </source>
</evidence>
<dbReference type="Proteomes" id="UP000001213">
    <property type="component" value="Chromosome"/>
</dbReference>
<reference evidence="3" key="1">
    <citation type="submission" date="2010-03" db="EMBL/GenBank/DDBJ databases">
        <title>The complete chromosome of Tsukamurella paurometabola DSM 20162.</title>
        <authorList>
            <consortium name="US DOE Joint Genome Institute (JGI-PGF)"/>
            <person name="Lucas S."/>
            <person name="Copeland A."/>
            <person name="Lapidus A."/>
            <person name="Glavina del Rio T."/>
            <person name="Dalin E."/>
            <person name="Tice H."/>
            <person name="Bruce D."/>
            <person name="Goodwin L."/>
            <person name="Pitluck S."/>
            <person name="Kyrpides N."/>
            <person name="Mavromatis K."/>
            <person name="Ivanova N."/>
            <person name="Mikhailova N."/>
            <person name="Munk A.C."/>
            <person name="Brettin T."/>
            <person name="Detter J.C."/>
            <person name="Tapia R."/>
            <person name="Han C."/>
            <person name="Larimer F."/>
            <person name="Land M."/>
            <person name="Hauser L."/>
            <person name="Markowitz V."/>
            <person name="Cheng J.-F."/>
            <person name="Hugenholtz P."/>
            <person name="Woyke T."/>
            <person name="Wu D."/>
            <person name="Jando M."/>
            <person name="Brambilla E."/>
            <person name="Klenk H.-P."/>
            <person name="Eisen J.A."/>
        </authorList>
    </citation>
    <scope>NUCLEOTIDE SEQUENCE [LARGE SCALE GENOMIC DNA]</scope>
    <source>
        <strain evidence="3">ATCC 8368 / DSM 20162 / CCUG 35730 / CIP 100753 / JCM 10117 / KCTC 9821 / NBRC 16120 / NCIMB 702349 / NCTC 13040</strain>
    </source>
</reference>
<feature type="compositionally biased region" description="Basic residues" evidence="1">
    <location>
        <begin position="297"/>
        <end position="314"/>
    </location>
</feature>
<gene>
    <name evidence="2" type="ordered locus">Tpau_0324</name>
</gene>
<protein>
    <submittedName>
        <fullName evidence="2">Uncharacterized protein</fullName>
    </submittedName>
</protein>
<dbReference type="EMBL" id="CP001966">
    <property type="protein sequence ID" value="ADG76968.1"/>
    <property type="molecule type" value="Genomic_DNA"/>
</dbReference>
<proteinExistence type="predicted"/>
<dbReference type="AlphaFoldDB" id="D5URB5"/>
<dbReference type="HOGENOM" id="CLU_029179_0_0_11"/>
<evidence type="ECO:0000256" key="1">
    <source>
        <dbReference type="SAM" id="MobiDB-lite"/>
    </source>
</evidence>